<sequence length="102" mass="10987">MKLLMCAVYDSKVSAYSPPIFFRTRGEAVRSFTDACGEEGSHLAKHGSDFRLWLLGHFDDNSGIVVAVSPLEPIIGADEVGPSMGEGDTPSVSLPQFSKRKA</sequence>
<feature type="region of interest" description="Disordered" evidence="1">
    <location>
        <begin position="78"/>
        <end position="102"/>
    </location>
</feature>
<dbReference type="Pfam" id="PF20577">
    <property type="entry name" value="Phage_ORF5"/>
    <property type="match status" value="1"/>
</dbReference>
<evidence type="ECO:0000256" key="1">
    <source>
        <dbReference type="SAM" id="MobiDB-lite"/>
    </source>
</evidence>
<dbReference type="EMBL" id="MK249137">
    <property type="protein sequence ID" value="QCQ84623.1"/>
    <property type="molecule type" value="Genomic_DNA"/>
</dbReference>
<accession>A0A4V1F5C9</accession>
<proteinExistence type="predicted"/>
<name>A0A4V1F5C9_9VIRU</name>
<reference evidence="2" key="1">
    <citation type="submission" date="2018-12" db="EMBL/GenBank/DDBJ databases">
        <title>Singled stranded DNA viruses identified in blackflies (Austrosimulium ungulatum) sampled in New Zealand.</title>
        <authorList>
            <person name="Kraberger S."/>
            <person name="Fontenele R.S."/>
            <person name="Schmidlin K."/>
            <person name="Walters M."/>
            <person name="Varsani A."/>
        </authorList>
    </citation>
    <scope>NUCLEOTIDE SEQUENCE [LARGE SCALE GENOMIC DNA]</scope>
    <source>
        <strain evidence="2">022</strain>
    </source>
</reference>
<protein>
    <submittedName>
        <fullName evidence="2">Nonstructural protein</fullName>
    </submittedName>
</protein>
<dbReference type="Proteomes" id="UP000323133">
    <property type="component" value="Segment"/>
</dbReference>
<dbReference type="InterPro" id="IPR046781">
    <property type="entry name" value="Phage_ORF5"/>
</dbReference>
<evidence type="ECO:0000313" key="2">
    <source>
        <dbReference type="EMBL" id="QCQ84623.1"/>
    </source>
</evidence>
<organism evidence="2">
    <name type="scientific">Blackfly microvirus SF02</name>
    <dbReference type="NCBI Taxonomy" id="2576452"/>
    <lineage>
        <taxon>Viruses</taxon>
        <taxon>Monodnaviria</taxon>
        <taxon>Sangervirae</taxon>
        <taxon>Phixviricota</taxon>
        <taxon>Malgrandaviricetes</taxon>
        <taxon>Petitvirales</taxon>
        <taxon>Microviridae</taxon>
        <taxon>Microvirus</taxon>
    </lineage>
</organism>